<keyword evidence="4" id="KW-1185">Reference proteome</keyword>
<protein>
    <submittedName>
        <fullName evidence="3">Uncharacterized protein</fullName>
    </submittedName>
</protein>
<proteinExistence type="predicted"/>
<comment type="caution">
    <text evidence="3">The sequence shown here is derived from an EMBL/GenBank/DDBJ whole genome shotgun (WGS) entry which is preliminary data.</text>
</comment>
<accession>A0ABQ3VYT4</accession>
<organism evidence="3 4">
    <name type="scientific">Lentilactobacillus fungorum</name>
    <dbReference type="NCBI Taxonomy" id="2201250"/>
    <lineage>
        <taxon>Bacteria</taxon>
        <taxon>Bacillati</taxon>
        <taxon>Bacillota</taxon>
        <taxon>Bacilli</taxon>
        <taxon>Lactobacillales</taxon>
        <taxon>Lactobacillaceae</taxon>
        <taxon>Lentilactobacillus</taxon>
    </lineage>
</organism>
<evidence type="ECO:0000256" key="2">
    <source>
        <dbReference type="SAM" id="Phobius"/>
    </source>
</evidence>
<keyword evidence="2" id="KW-1133">Transmembrane helix</keyword>
<feature type="transmembrane region" description="Helical" evidence="2">
    <location>
        <begin position="350"/>
        <end position="370"/>
    </location>
</feature>
<evidence type="ECO:0000313" key="4">
    <source>
        <dbReference type="Proteomes" id="UP000604765"/>
    </source>
</evidence>
<dbReference type="EMBL" id="BNJR01000008">
    <property type="protein sequence ID" value="GHP13452.1"/>
    <property type="molecule type" value="Genomic_DNA"/>
</dbReference>
<gene>
    <name evidence="3" type="ORF">YK48G_08770</name>
</gene>
<evidence type="ECO:0000256" key="1">
    <source>
        <dbReference type="SAM" id="MobiDB-lite"/>
    </source>
</evidence>
<feature type="region of interest" description="Disordered" evidence="1">
    <location>
        <begin position="30"/>
        <end position="205"/>
    </location>
</feature>
<feature type="compositionally biased region" description="Low complexity" evidence="1">
    <location>
        <begin position="80"/>
        <end position="104"/>
    </location>
</feature>
<feature type="compositionally biased region" description="Basic and acidic residues" evidence="1">
    <location>
        <begin position="57"/>
        <end position="79"/>
    </location>
</feature>
<feature type="compositionally biased region" description="Polar residues" evidence="1">
    <location>
        <begin position="33"/>
        <end position="56"/>
    </location>
</feature>
<sequence>MSNKIESRLSLCAASLALTIFGLGIQGKADITPQDNTSHQTTVQTKDYTGSSSTIDQESKNDDSVSYKDADDNQVKAPDESSSSTDKNDSSSDATRSKSSTSDQSKQDDTGEVSTTVDGSSQDGHTANSDADASDQTAQTTKSTAIDSTTNSSATTDNRTATSASSTSSTKSTKAVKNSQTDSAMPSGTVNQEMTGIAKQSTVSKATGIDETLKSIIDQIIPDEQPKADASSESDNKTTLGSANGAIMVNPNQFPINKRSRIEKTVTSEDIRKDNPMKTVLPIDNNYRNIKSKAKLVTFDAFTDSYYQTVNKRRARPGELTTTNGDKVTITTPVSKAKYKMNDQSGVSDMWPLIATVSIIGLAGLSFFAFDPLRFLFK</sequence>
<feature type="compositionally biased region" description="Polar residues" evidence="1">
    <location>
        <begin position="112"/>
        <end position="142"/>
    </location>
</feature>
<feature type="region of interest" description="Disordered" evidence="1">
    <location>
        <begin position="223"/>
        <end position="251"/>
    </location>
</feature>
<feature type="compositionally biased region" description="Low complexity" evidence="1">
    <location>
        <begin position="143"/>
        <end position="175"/>
    </location>
</feature>
<reference evidence="3 4" key="1">
    <citation type="journal article" date="2021" name="Int. J. Syst. Evol. Microbiol.">
        <title>Lentilactobacillus fungorum sp. nov., isolated from spent mushroom substrates.</title>
        <authorList>
            <person name="Tohno M."/>
            <person name="Tanizawa Y."/>
            <person name="Kojima Y."/>
            <person name="Sakamoto M."/>
            <person name="Ohkuma M."/>
            <person name="Kobayashi H."/>
        </authorList>
    </citation>
    <scope>NUCLEOTIDE SEQUENCE [LARGE SCALE GENOMIC DNA]</scope>
    <source>
        <strain evidence="3 4">YK48G</strain>
    </source>
</reference>
<keyword evidence="2" id="KW-0472">Membrane</keyword>
<feature type="compositionally biased region" description="Polar residues" evidence="1">
    <location>
        <begin position="231"/>
        <end position="242"/>
    </location>
</feature>
<name>A0ABQ3VYT4_9LACO</name>
<keyword evidence="2" id="KW-0812">Transmembrane</keyword>
<dbReference type="RefSeq" id="WP_203629495.1">
    <property type="nucleotide sequence ID" value="NZ_BNJR01000008.1"/>
</dbReference>
<dbReference type="Proteomes" id="UP000604765">
    <property type="component" value="Unassembled WGS sequence"/>
</dbReference>
<evidence type="ECO:0000313" key="3">
    <source>
        <dbReference type="EMBL" id="GHP13452.1"/>
    </source>
</evidence>
<feature type="compositionally biased region" description="Polar residues" evidence="1">
    <location>
        <begin position="176"/>
        <end position="205"/>
    </location>
</feature>